<dbReference type="InterPro" id="IPR033389">
    <property type="entry name" value="AUX/IAA_dom"/>
</dbReference>
<dbReference type="Pfam" id="PF02309">
    <property type="entry name" value="AUX_IAA"/>
    <property type="match status" value="1"/>
</dbReference>
<evidence type="ECO:0000256" key="1">
    <source>
        <dbReference type="ARBA" id="ARBA00002159"/>
    </source>
</evidence>
<comment type="similarity">
    <text evidence="3 10">Belongs to the Aux/IAA family.</text>
</comment>
<evidence type="ECO:0000259" key="12">
    <source>
        <dbReference type="PROSITE" id="PS51745"/>
    </source>
</evidence>
<dbReference type="AlphaFoldDB" id="A0A835PRF5"/>
<gene>
    <name evidence="13" type="ORF">HPP92_024030</name>
</gene>
<dbReference type="InterPro" id="IPR003311">
    <property type="entry name" value="AUX_IAA"/>
</dbReference>
<dbReference type="PANTHER" id="PTHR31734:SF2">
    <property type="entry name" value="AUXIN-RESPONSIVE PROTEIN IAA26"/>
    <property type="match status" value="1"/>
</dbReference>
<comment type="subcellular location">
    <subcellularLocation>
        <location evidence="2 10">Nucleus</location>
    </subcellularLocation>
</comment>
<feature type="domain" description="PB1" evidence="12">
    <location>
        <begin position="213"/>
        <end position="317"/>
    </location>
</feature>
<dbReference type="GO" id="GO:0005634">
    <property type="term" value="C:nucleus"/>
    <property type="evidence" value="ECO:0007669"/>
    <property type="project" value="UniProtKB-SubCell"/>
</dbReference>
<evidence type="ECO:0000313" key="14">
    <source>
        <dbReference type="Proteomes" id="UP000639772"/>
    </source>
</evidence>
<dbReference type="OrthoDB" id="615826at2759"/>
<dbReference type="SUPFAM" id="SSF54277">
    <property type="entry name" value="CAD &amp; PB1 domains"/>
    <property type="match status" value="1"/>
</dbReference>
<comment type="subunit">
    <text evidence="4 10">Homodimers and heterodimers.</text>
</comment>
<comment type="function">
    <text evidence="1 10">Aux/IAA proteins are short-lived transcriptional factors that function as repressors of early auxin response genes at low auxin concentrations.</text>
</comment>
<proteinExistence type="inferred from homology"/>
<organism evidence="13 14">
    <name type="scientific">Vanilla planifolia</name>
    <name type="common">Vanilla</name>
    <dbReference type="NCBI Taxonomy" id="51239"/>
    <lineage>
        <taxon>Eukaryota</taxon>
        <taxon>Viridiplantae</taxon>
        <taxon>Streptophyta</taxon>
        <taxon>Embryophyta</taxon>
        <taxon>Tracheophyta</taxon>
        <taxon>Spermatophyta</taxon>
        <taxon>Magnoliopsida</taxon>
        <taxon>Liliopsida</taxon>
        <taxon>Asparagales</taxon>
        <taxon>Orchidaceae</taxon>
        <taxon>Vanilloideae</taxon>
        <taxon>Vanilleae</taxon>
        <taxon>Vanilla</taxon>
    </lineage>
</organism>
<evidence type="ECO:0000256" key="7">
    <source>
        <dbReference type="ARBA" id="ARBA00023163"/>
    </source>
</evidence>
<comment type="caution">
    <text evidence="13">The sequence shown here is derived from an EMBL/GenBank/DDBJ whole genome shotgun (WGS) entry which is preliminary data.</text>
</comment>
<evidence type="ECO:0000256" key="11">
    <source>
        <dbReference type="SAM" id="MobiDB-lite"/>
    </source>
</evidence>
<reference evidence="13 14" key="1">
    <citation type="journal article" date="2020" name="Nat. Food">
        <title>A phased Vanilla planifolia genome enables genetic improvement of flavour and production.</title>
        <authorList>
            <person name="Hasing T."/>
            <person name="Tang H."/>
            <person name="Brym M."/>
            <person name="Khazi F."/>
            <person name="Huang T."/>
            <person name="Chambers A.H."/>
        </authorList>
    </citation>
    <scope>NUCLEOTIDE SEQUENCE [LARGE SCALE GENOMIC DNA]</scope>
    <source>
        <tissue evidence="13">Leaf</tissue>
    </source>
</reference>
<dbReference type="GO" id="GO:0006355">
    <property type="term" value="P:regulation of DNA-templated transcription"/>
    <property type="evidence" value="ECO:0007669"/>
    <property type="project" value="InterPro"/>
</dbReference>
<dbReference type="PROSITE" id="PS51745">
    <property type="entry name" value="PB1"/>
    <property type="match status" value="1"/>
</dbReference>
<dbReference type="Proteomes" id="UP000639772">
    <property type="component" value="Chromosome 13"/>
</dbReference>
<sequence>MNTDFGKGGDECPRLLDLIPCEIDWLKRDAGGVGGGKGLGAPMEKKLELTLAPPRGEDWAVFEEVGEMPPSTLPLSYFSKLSKSSDAYTFVGAKRGFADTVEQKPEVFHHHHQKQLGPLQLEVIAGFGKESSQKANGRAEQQQSLERNLHPASKDGALTNSSAQIRTSCAPVVGWPPIRSFRKNIGSSSSKPSSDLQTGAQENGVKAESPKKGFFVKINMDGILIGRKVDLNAYDGYQKLSSAVQDLFCGLLAAQRDPTAPLAEMSEKEKMAFAGLLDGSGEYALVYEDNEGDRMLVGDVPWEMFVSTAKRLRVLKRSELSTISLATAVNINRVSDGYAD</sequence>
<evidence type="ECO:0000256" key="8">
    <source>
        <dbReference type="ARBA" id="ARBA00023242"/>
    </source>
</evidence>
<evidence type="ECO:0000256" key="9">
    <source>
        <dbReference type="ARBA" id="ARBA00023294"/>
    </source>
</evidence>
<keyword evidence="5 10" id="KW-0678">Repressor</keyword>
<feature type="region of interest" description="Disordered" evidence="11">
    <location>
        <begin position="183"/>
        <end position="205"/>
    </location>
</feature>
<evidence type="ECO:0000256" key="5">
    <source>
        <dbReference type="ARBA" id="ARBA00022491"/>
    </source>
</evidence>
<feature type="region of interest" description="Disordered" evidence="11">
    <location>
        <begin position="130"/>
        <end position="161"/>
    </location>
</feature>
<dbReference type="InterPro" id="IPR053793">
    <property type="entry name" value="PB1-like"/>
</dbReference>
<feature type="compositionally biased region" description="Polar residues" evidence="11">
    <location>
        <begin position="133"/>
        <end position="146"/>
    </location>
</feature>
<protein>
    <recommendedName>
        <fullName evidence="10">Auxin-responsive protein</fullName>
    </recommendedName>
</protein>
<evidence type="ECO:0000256" key="3">
    <source>
        <dbReference type="ARBA" id="ARBA00006728"/>
    </source>
</evidence>
<evidence type="ECO:0000256" key="4">
    <source>
        <dbReference type="ARBA" id="ARBA00011726"/>
    </source>
</evidence>
<dbReference type="EMBL" id="JADCNM010000013">
    <property type="protein sequence ID" value="KAG0456242.1"/>
    <property type="molecule type" value="Genomic_DNA"/>
</dbReference>
<keyword evidence="9 10" id="KW-0927">Auxin signaling pathway</keyword>
<evidence type="ECO:0000313" key="13">
    <source>
        <dbReference type="EMBL" id="KAG0456242.1"/>
    </source>
</evidence>
<dbReference type="GO" id="GO:0009734">
    <property type="term" value="P:auxin-activated signaling pathway"/>
    <property type="evidence" value="ECO:0007669"/>
    <property type="project" value="UniProtKB-UniRule"/>
</dbReference>
<dbReference type="PANTHER" id="PTHR31734">
    <property type="entry name" value="AUXIN-RESPONSIVE PROTEIN IAA17"/>
    <property type="match status" value="1"/>
</dbReference>
<evidence type="ECO:0000256" key="6">
    <source>
        <dbReference type="ARBA" id="ARBA00023015"/>
    </source>
</evidence>
<dbReference type="Gene3D" id="3.10.20.90">
    <property type="entry name" value="Phosphatidylinositol 3-kinase Catalytic Subunit, Chain A, domain 1"/>
    <property type="match status" value="1"/>
</dbReference>
<name>A0A835PRF5_VANPL</name>
<keyword evidence="6 10" id="KW-0805">Transcription regulation</keyword>
<keyword evidence="8 10" id="KW-0539">Nucleus</keyword>
<dbReference type="FunFam" id="3.10.20.90:FF:000225">
    <property type="entry name" value="Auxin-responsive protein"/>
    <property type="match status" value="1"/>
</dbReference>
<evidence type="ECO:0000256" key="10">
    <source>
        <dbReference type="RuleBase" id="RU004549"/>
    </source>
</evidence>
<keyword evidence="7 10" id="KW-0804">Transcription</keyword>
<accession>A0A835PRF5</accession>
<evidence type="ECO:0000256" key="2">
    <source>
        <dbReference type="ARBA" id="ARBA00004123"/>
    </source>
</evidence>